<dbReference type="InterPro" id="IPR002104">
    <property type="entry name" value="Integrase_catalytic"/>
</dbReference>
<protein>
    <recommendedName>
        <fullName evidence="3">Tyr recombinase domain-containing protein</fullName>
    </recommendedName>
</protein>
<keyword evidence="1" id="KW-0238">DNA-binding</keyword>
<reference evidence="4" key="1">
    <citation type="submission" date="2019-08" db="EMBL/GenBank/DDBJ databases">
        <authorList>
            <person name="Kucharzyk K."/>
            <person name="Murdoch R.W."/>
            <person name="Higgins S."/>
            <person name="Loffler F."/>
        </authorList>
    </citation>
    <scope>NUCLEOTIDE SEQUENCE</scope>
</reference>
<gene>
    <name evidence="4" type="ORF">SDC9_05182</name>
</gene>
<dbReference type="SUPFAM" id="SSF56349">
    <property type="entry name" value="DNA breaking-rejoining enzymes"/>
    <property type="match status" value="1"/>
</dbReference>
<dbReference type="GO" id="GO:0006310">
    <property type="term" value="P:DNA recombination"/>
    <property type="evidence" value="ECO:0007669"/>
    <property type="project" value="UniProtKB-KW"/>
</dbReference>
<accession>A0A644SY60</accession>
<keyword evidence="2" id="KW-0233">DNA recombination</keyword>
<organism evidence="4">
    <name type="scientific">bioreactor metagenome</name>
    <dbReference type="NCBI Taxonomy" id="1076179"/>
    <lineage>
        <taxon>unclassified sequences</taxon>
        <taxon>metagenomes</taxon>
        <taxon>ecological metagenomes</taxon>
    </lineage>
</organism>
<evidence type="ECO:0000256" key="1">
    <source>
        <dbReference type="ARBA" id="ARBA00023125"/>
    </source>
</evidence>
<dbReference type="GO" id="GO:0003677">
    <property type="term" value="F:DNA binding"/>
    <property type="evidence" value="ECO:0007669"/>
    <property type="project" value="UniProtKB-KW"/>
</dbReference>
<dbReference type="EMBL" id="VSSQ01000010">
    <property type="protein sequence ID" value="MPL59628.1"/>
    <property type="molecule type" value="Genomic_DNA"/>
</dbReference>
<proteinExistence type="predicted"/>
<dbReference type="InterPro" id="IPR013762">
    <property type="entry name" value="Integrase-like_cat_sf"/>
</dbReference>
<dbReference type="InterPro" id="IPR050090">
    <property type="entry name" value="Tyrosine_recombinase_XerCD"/>
</dbReference>
<evidence type="ECO:0000313" key="4">
    <source>
        <dbReference type="EMBL" id="MPL59628.1"/>
    </source>
</evidence>
<evidence type="ECO:0000256" key="2">
    <source>
        <dbReference type="ARBA" id="ARBA00023172"/>
    </source>
</evidence>
<dbReference type="PROSITE" id="PS51898">
    <property type="entry name" value="TYR_RECOMBINASE"/>
    <property type="match status" value="1"/>
</dbReference>
<dbReference type="PANTHER" id="PTHR30349:SF41">
    <property type="entry name" value="INTEGRASE_RECOMBINASE PROTEIN MJ0367-RELATED"/>
    <property type="match status" value="1"/>
</dbReference>
<name>A0A644SY60_9ZZZZ</name>
<dbReference type="PANTHER" id="PTHR30349">
    <property type="entry name" value="PHAGE INTEGRASE-RELATED"/>
    <property type="match status" value="1"/>
</dbReference>
<comment type="caution">
    <text evidence="4">The sequence shown here is derived from an EMBL/GenBank/DDBJ whole genome shotgun (WGS) entry which is preliminary data.</text>
</comment>
<dbReference type="Pfam" id="PF00589">
    <property type="entry name" value="Phage_integrase"/>
    <property type="match status" value="1"/>
</dbReference>
<dbReference type="Gene3D" id="1.10.443.10">
    <property type="entry name" value="Intergrase catalytic core"/>
    <property type="match status" value="1"/>
</dbReference>
<sequence>MRRFSLYLRNGVYYAQLYNPKSGTYMYGRSTGKANRDEAAGIATDWLKNGIPVPKTKQKRSIETRMTLDAVHTGLQNLSMSPDDVQKIVDILKSRNLLDNAIVTSAASSQGLIEYLTAFWDYDTSPYIKEKLLHGQKIGRMRAVDSSRAVKYWKMYFGDEKRIGEVTRSNLRDFSLWLAEYKIVSKKKPSKKTTVKPEPGSFFSKKPEKEKVLSAGSINKIMVAGTLPLKWAAYHNEIPLDPGKGLMKFSGTPRTRGILTDKEALSLFTVEWKEERAKIASLLSMSTGLRAGEVLALKLCDIGKDRLYINHSWSWSDGLKCTKTGKVRVVPLLKSLREELIKLGESNPHGKDGFIFYGLEPDKPMDTHFLLDGLKDALTKIGISGEERAKRNIVFHSWRHYFATKMRSKLDPSFVKRATGHSTDAMLEHYTEHEREEDIDTLLNAAADIFGNIIPFERKTA</sequence>
<evidence type="ECO:0000259" key="3">
    <source>
        <dbReference type="PROSITE" id="PS51898"/>
    </source>
</evidence>
<dbReference type="InterPro" id="IPR011010">
    <property type="entry name" value="DNA_brk_join_enz"/>
</dbReference>
<dbReference type="AlphaFoldDB" id="A0A644SY60"/>
<dbReference type="GO" id="GO:0015074">
    <property type="term" value="P:DNA integration"/>
    <property type="evidence" value="ECO:0007669"/>
    <property type="project" value="InterPro"/>
</dbReference>
<feature type="domain" description="Tyr recombinase" evidence="3">
    <location>
        <begin position="254"/>
        <end position="444"/>
    </location>
</feature>